<evidence type="ECO:0000256" key="12">
    <source>
        <dbReference type="ARBA" id="ARBA00048173"/>
    </source>
</evidence>
<dbReference type="GO" id="GO:0000781">
    <property type="term" value="C:chromosome, telomeric region"/>
    <property type="evidence" value="ECO:0007669"/>
    <property type="project" value="UniProtKB-SubCell"/>
</dbReference>
<proteinExistence type="inferred from homology"/>
<dbReference type="Gene3D" id="1.10.132.70">
    <property type="match status" value="1"/>
</dbReference>
<dbReference type="CDD" id="cd01648">
    <property type="entry name" value="TERT"/>
    <property type="match status" value="1"/>
</dbReference>
<dbReference type="InterPro" id="IPR000477">
    <property type="entry name" value="RT_dom"/>
</dbReference>
<evidence type="ECO:0000256" key="10">
    <source>
        <dbReference type="ARBA" id="ARBA00022918"/>
    </source>
</evidence>
<feature type="domain" description="Reverse transcriptase" evidence="14">
    <location>
        <begin position="385"/>
        <end position="702"/>
    </location>
</feature>
<dbReference type="SMART" id="SM00975">
    <property type="entry name" value="Telomerase_RBD"/>
    <property type="match status" value="1"/>
</dbReference>
<keyword evidence="11 13" id="KW-0539">Nucleus</keyword>
<dbReference type="SUPFAM" id="SSF56672">
    <property type="entry name" value="DNA/RNA polymerases"/>
    <property type="match status" value="1"/>
</dbReference>
<dbReference type="GO" id="GO:0042162">
    <property type="term" value="F:telomeric DNA binding"/>
    <property type="evidence" value="ECO:0007669"/>
    <property type="project" value="TreeGrafter"/>
</dbReference>
<dbReference type="AlphaFoldDB" id="A0A9P8Q6C5"/>
<dbReference type="OrthoDB" id="289721at2759"/>
<comment type="catalytic activity">
    <reaction evidence="12 13">
        <text>DNA(n) + a 2'-deoxyribonucleoside 5'-triphosphate = DNA(n+1) + diphosphate</text>
        <dbReference type="Rhea" id="RHEA:22508"/>
        <dbReference type="Rhea" id="RHEA-COMP:17339"/>
        <dbReference type="Rhea" id="RHEA-COMP:17340"/>
        <dbReference type="ChEBI" id="CHEBI:33019"/>
        <dbReference type="ChEBI" id="CHEBI:61560"/>
        <dbReference type="ChEBI" id="CHEBI:173112"/>
        <dbReference type="EC" id="2.7.7.49"/>
    </reaction>
</comment>
<dbReference type="GO" id="GO:0070034">
    <property type="term" value="F:telomerase RNA binding"/>
    <property type="evidence" value="ECO:0007669"/>
    <property type="project" value="TreeGrafter"/>
</dbReference>
<comment type="caution">
    <text evidence="15">The sequence shown here is derived from an EMBL/GenBank/DDBJ whole genome shotgun (WGS) entry which is preliminary data.</text>
</comment>
<name>A0A9P8Q6C5_WICPI</name>
<dbReference type="EC" id="2.7.7.49" evidence="2 13"/>
<gene>
    <name evidence="15" type="ORF">WICPIJ_004189</name>
</gene>
<dbReference type="GO" id="GO:0000333">
    <property type="term" value="C:telomerase catalytic core complex"/>
    <property type="evidence" value="ECO:0007669"/>
    <property type="project" value="TreeGrafter"/>
</dbReference>
<dbReference type="GO" id="GO:0046872">
    <property type="term" value="F:metal ion binding"/>
    <property type="evidence" value="ECO:0007669"/>
    <property type="project" value="UniProtKB-KW"/>
</dbReference>
<evidence type="ECO:0000256" key="11">
    <source>
        <dbReference type="ARBA" id="ARBA00023242"/>
    </source>
</evidence>
<evidence type="ECO:0000313" key="15">
    <source>
        <dbReference type="EMBL" id="KAH3684836.1"/>
    </source>
</evidence>
<comment type="subcellular location">
    <subcellularLocation>
        <location evidence="13">Nucleus</location>
    </subcellularLocation>
    <subcellularLocation>
        <location evidence="13">Chromosome</location>
        <location evidence="13">Telomere</location>
    </subcellularLocation>
</comment>
<evidence type="ECO:0000256" key="2">
    <source>
        <dbReference type="ARBA" id="ARBA00012493"/>
    </source>
</evidence>
<evidence type="ECO:0000256" key="1">
    <source>
        <dbReference type="ARBA" id="ARBA00008001"/>
    </source>
</evidence>
<protein>
    <recommendedName>
        <fullName evidence="3 13">Telomerase reverse transcriptase</fullName>
        <ecNumber evidence="2 13">2.7.7.49</ecNumber>
    </recommendedName>
    <alternativeName>
        <fullName evidence="13">Telomerase catalytic subunit</fullName>
    </alternativeName>
</protein>
<evidence type="ECO:0000256" key="3">
    <source>
        <dbReference type="ARBA" id="ARBA00016182"/>
    </source>
</evidence>
<evidence type="ECO:0000256" key="6">
    <source>
        <dbReference type="ARBA" id="ARBA00022695"/>
    </source>
</evidence>
<evidence type="ECO:0000256" key="5">
    <source>
        <dbReference type="ARBA" id="ARBA00022679"/>
    </source>
</evidence>
<keyword evidence="10 13" id="KW-0695">RNA-directed DNA polymerase</keyword>
<keyword evidence="8 13" id="KW-0460">Magnesium</keyword>
<accession>A0A9P8Q6C5</accession>
<keyword evidence="16" id="KW-1185">Reference proteome</keyword>
<sequence length="846" mass="96852">MKDCCNVSSGMAFQSISQYVLRRYGIDLDNVEYLPQRVRSEYIEFIQHIFITEEEERVEIPVVPQDREFEDVLSNSRKLLIAHGKVGNILCDSVVGDQRLMEMNQGTVSTGGSGEILNRLGWRVLNAVMGPQAMTDIVVNCCCFLVTDGKRVIQAFGTDIIKRKKTFPTKKAQETHISIDSVLYRIQKHPENPIPLNLNLFLKELFGEKINKKSIKSSPLTIAVLRKISKHHERFRYNQAFNQIIDATGALGIDQKVPKRLIIKFCHLVFSAIFPPYVYGFSFLNKSMILKNISRFVQLSKGQGFSHQEITKGLKSKLRKGSTLDKSFVLRFNIWMFECFLPKLLTSFLYATNISSSNEVVFYLRKTWLRQEQEFGELYVDSYLSVSNDSRNEGKDVDGRLRIFPKKSTGFRAINIPWKGRTEEERLLVKQTKKYKLQPIQRIFSSMRNFVPRNNTVFPRIKSLNELPSLLKSFKMRLMRKFDGMIPDIHYVQFDAEACYDNIARDKVDKIIRDIIDVGETYSLKTNDSFSSITEGRCKTKLSGKLGDPSDVSANQLDLEYACDSNSSEVVTMEGSVLLNCLLNQLHNATVTHKGKIFTRTKGVFQGLNFSSVFNDILYDRLIEEQFLMFSNEDSLVLRFADDFLILCLNYNQISEFKKLLQEGFKDYGVFPNRNKTRVSSTPDLTSKRNSPGILSFCGYEIHTTNLEVLKVFGDDAGQFSIKRSHSEVVRQLKRMVEVKLNYNTLDSELNSIETNRKQVELLVSSIAATYVSWTANLQVSAPLFLDLLCFLKVRLSTRIGSLKDSNEISRDLDHAILDSIICLSFRRAMSTKQFKYGSLLVELGC</sequence>
<dbReference type="Pfam" id="PF12009">
    <property type="entry name" value="Telomerase_RBD"/>
    <property type="match status" value="1"/>
</dbReference>
<dbReference type="PROSITE" id="PS50878">
    <property type="entry name" value="RT_POL"/>
    <property type="match status" value="1"/>
</dbReference>
<dbReference type="PANTHER" id="PTHR12066:SF0">
    <property type="entry name" value="TELOMERASE REVERSE TRANSCRIPTASE"/>
    <property type="match status" value="1"/>
</dbReference>
<dbReference type="InterPro" id="IPR021891">
    <property type="entry name" value="Telomerase_RBD"/>
</dbReference>
<dbReference type="EMBL" id="JAEUBG010002298">
    <property type="protein sequence ID" value="KAH3684836.1"/>
    <property type="molecule type" value="Genomic_DNA"/>
</dbReference>
<evidence type="ECO:0000256" key="9">
    <source>
        <dbReference type="ARBA" id="ARBA00022895"/>
    </source>
</evidence>
<evidence type="ECO:0000259" key="14">
    <source>
        <dbReference type="PROSITE" id="PS50878"/>
    </source>
</evidence>
<organism evidence="15 16">
    <name type="scientific">Wickerhamomyces pijperi</name>
    <name type="common">Yeast</name>
    <name type="synonym">Pichia pijperi</name>
    <dbReference type="NCBI Taxonomy" id="599730"/>
    <lineage>
        <taxon>Eukaryota</taxon>
        <taxon>Fungi</taxon>
        <taxon>Dikarya</taxon>
        <taxon>Ascomycota</taxon>
        <taxon>Saccharomycotina</taxon>
        <taxon>Saccharomycetes</taxon>
        <taxon>Phaffomycetales</taxon>
        <taxon>Wickerhamomycetaceae</taxon>
        <taxon>Wickerhamomyces</taxon>
    </lineage>
</organism>
<evidence type="ECO:0000256" key="8">
    <source>
        <dbReference type="ARBA" id="ARBA00022842"/>
    </source>
</evidence>
<keyword evidence="4 13" id="KW-0158">Chromosome</keyword>
<dbReference type="InterPro" id="IPR043502">
    <property type="entry name" value="DNA/RNA_pol_sf"/>
</dbReference>
<dbReference type="GO" id="GO:0003720">
    <property type="term" value="F:telomerase activity"/>
    <property type="evidence" value="ECO:0007669"/>
    <property type="project" value="InterPro"/>
</dbReference>
<keyword evidence="6 13" id="KW-0548">Nucleotidyltransferase</keyword>
<dbReference type="PANTHER" id="PTHR12066">
    <property type="entry name" value="TELOMERASE REVERSE TRANSCRIPTASE"/>
    <property type="match status" value="1"/>
</dbReference>
<evidence type="ECO:0000313" key="16">
    <source>
        <dbReference type="Proteomes" id="UP000774326"/>
    </source>
</evidence>
<dbReference type="Proteomes" id="UP000774326">
    <property type="component" value="Unassembled WGS sequence"/>
</dbReference>
<keyword evidence="5 13" id="KW-0808">Transferase</keyword>
<keyword evidence="9 13" id="KW-0779">Telomere</keyword>
<comment type="function">
    <text evidence="13">Telomerase is a ribonucleoprotein enzyme essential for the replication of chromosome termini in most eukaryotes. It elongates telomeres. It is a reverse transcriptase that adds simple sequence repeats to chromosome ends by copying a template sequence within the RNA component of the enzyme.</text>
</comment>
<reference evidence="15" key="2">
    <citation type="submission" date="2021-01" db="EMBL/GenBank/DDBJ databases">
        <authorList>
            <person name="Schikora-Tamarit M.A."/>
        </authorList>
    </citation>
    <scope>NUCLEOTIDE SEQUENCE</scope>
    <source>
        <strain evidence="15">CBS2887</strain>
    </source>
</reference>
<dbReference type="GO" id="GO:0007004">
    <property type="term" value="P:telomere maintenance via telomerase"/>
    <property type="evidence" value="ECO:0007669"/>
    <property type="project" value="TreeGrafter"/>
</dbReference>
<reference evidence="15" key="1">
    <citation type="journal article" date="2021" name="Open Biol.">
        <title>Shared evolutionary footprints suggest mitochondrial oxidative damage underlies multiple complex I losses in fungi.</title>
        <authorList>
            <person name="Schikora-Tamarit M.A."/>
            <person name="Marcet-Houben M."/>
            <person name="Nosek J."/>
            <person name="Gabaldon T."/>
        </authorList>
    </citation>
    <scope>NUCLEOTIDE SEQUENCE</scope>
    <source>
        <strain evidence="15">CBS2887</strain>
    </source>
</reference>
<dbReference type="PRINTS" id="PR01365">
    <property type="entry name" value="TELOMERASERT"/>
</dbReference>
<keyword evidence="7 13" id="KW-0479">Metal-binding</keyword>
<evidence type="ECO:0000256" key="7">
    <source>
        <dbReference type="ARBA" id="ARBA00022723"/>
    </source>
</evidence>
<dbReference type="InterPro" id="IPR003545">
    <property type="entry name" value="Telomerase_RT"/>
</dbReference>
<evidence type="ECO:0000256" key="13">
    <source>
        <dbReference type="RuleBase" id="RU365061"/>
    </source>
</evidence>
<comment type="similarity">
    <text evidence="1 13">Belongs to the reverse transcriptase family. Telomerase subfamily.</text>
</comment>
<evidence type="ECO:0000256" key="4">
    <source>
        <dbReference type="ARBA" id="ARBA00022454"/>
    </source>
</evidence>